<feature type="domain" description="Four-carbon acid sugar kinase nucleotide binding" evidence="8">
    <location>
        <begin position="237"/>
        <end position="371"/>
    </location>
</feature>
<gene>
    <name evidence="9" type="ORF">CPJ18_10130</name>
</gene>
<name>A0AAE5RY82_9HYPH</name>
<keyword evidence="6" id="KW-0119">Carbohydrate metabolism</keyword>
<evidence type="ECO:0000256" key="3">
    <source>
        <dbReference type="ARBA" id="ARBA00022741"/>
    </source>
</evidence>
<keyword evidence="2" id="KW-0808">Transferase</keyword>
<evidence type="ECO:0000259" key="8">
    <source>
        <dbReference type="Pfam" id="PF17042"/>
    </source>
</evidence>
<dbReference type="Gene3D" id="3.40.980.20">
    <property type="entry name" value="Four-carbon acid sugar kinase, nucleotide binding domain"/>
    <property type="match status" value="1"/>
</dbReference>
<accession>A0AAE5RY82</accession>
<keyword evidence="4" id="KW-0418">Kinase</keyword>
<keyword evidence="5" id="KW-0067">ATP-binding</keyword>
<reference evidence="9 10" key="1">
    <citation type="journal article" date="2018" name="Syst. Appl. Microbiol.">
        <title>Agrobacterium rosae sp. nov., isolated from galls on different agricultural crops.</title>
        <authorList>
            <person name="Kuzmanovic N."/>
            <person name="Pulawska J."/>
            <person name="Smalla K."/>
            <person name="Nesme X."/>
        </authorList>
    </citation>
    <scope>NUCLEOTIDE SEQUENCE [LARGE SCALE GENOMIC DNA]</scope>
    <source>
        <strain evidence="9 10">NCPPB 1650</strain>
    </source>
</reference>
<dbReference type="EMBL" id="NXEJ01000005">
    <property type="protein sequence ID" value="POO51836.1"/>
    <property type="molecule type" value="Genomic_DNA"/>
</dbReference>
<evidence type="ECO:0000313" key="9">
    <source>
        <dbReference type="EMBL" id="POO51836.1"/>
    </source>
</evidence>
<feature type="domain" description="Four-carbon acid sugar kinase N-terminal" evidence="7">
    <location>
        <begin position="47"/>
        <end position="162"/>
    </location>
</feature>
<dbReference type="InterPro" id="IPR010737">
    <property type="entry name" value="4-carb_acid_sugar_kinase_N"/>
</dbReference>
<evidence type="ECO:0000256" key="2">
    <source>
        <dbReference type="ARBA" id="ARBA00022679"/>
    </source>
</evidence>
<evidence type="ECO:0000256" key="6">
    <source>
        <dbReference type="ARBA" id="ARBA00023277"/>
    </source>
</evidence>
<dbReference type="SUPFAM" id="SSF142764">
    <property type="entry name" value="YgbK-like"/>
    <property type="match status" value="1"/>
</dbReference>
<comment type="similarity">
    <text evidence="1">Belongs to the four-carbon acid sugar kinase family.</text>
</comment>
<comment type="caution">
    <text evidence="9">The sequence shown here is derived from an EMBL/GenBank/DDBJ whole genome shotgun (WGS) entry which is preliminary data.</text>
</comment>
<dbReference type="InterPro" id="IPR031475">
    <property type="entry name" value="NBD_C"/>
</dbReference>
<dbReference type="Proteomes" id="UP000237447">
    <property type="component" value="Unassembled WGS sequence"/>
</dbReference>
<dbReference type="Pfam" id="PF07005">
    <property type="entry name" value="SBD_N"/>
    <property type="match status" value="1"/>
</dbReference>
<dbReference type="InterPro" id="IPR037051">
    <property type="entry name" value="4-carb_acid_sugar_kinase_N_sf"/>
</dbReference>
<dbReference type="InterPro" id="IPR042213">
    <property type="entry name" value="NBD_C_sf"/>
</dbReference>
<evidence type="ECO:0000256" key="5">
    <source>
        <dbReference type="ARBA" id="ARBA00022840"/>
    </source>
</evidence>
<organism evidence="9 10">
    <name type="scientific">Agrobacterium rosae</name>
    <dbReference type="NCBI Taxonomy" id="1972867"/>
    <lineage>
        <taxon>Bacteria</taxon>
        <taxon>Pseudomonadati</taxon>
        <taxon>Pseudomonadota</taxon>
        <taxon>Alphaproteobacteria</taxon>
        <taxon>Hyphomicrobiales</taxon>
        <taxon>Rhizobiaceae</taxon>
        <taxon>Rhizobium/Agrobacterium group</taxon>
        <taxon>Agrobacterium</taxon>
    </lineage>
</organism>
<dbReference type="GO" id="GO:0005524">
    <property type="term" value="F:ATP binding"/>
    <property type="evidence" value="ECO:0007669"/>
    <property type="project" value="UniProtKB-KW"/>
</dbReference>
<dbReference type="Pfam" id="PF17042">
    <property type="entry name" value="NBD_C"/>
    <property type="match status" value="1"/>
</dbReference>
<evidence type="ECO:0000313" key="10">
    <source>
        <dbReference type="Proteomes" id="UP000237447"/>
    </source>
</evidence>
<sequence>MFATGIDPRVKPEDDAGGEIAANSRDRILARLHVRMNTAMNRHFNRLLIVADDLTGALDTAAPFAASGHKVTVVADHRFIAEALDSDADVITLTTRSREIPADEAANRIVCIKAALKPGIRLFKKVDSRLKGNLEAELTELAFERAVVLPGIPEFGRIVSDGLIDGFGVDTPISIAERLGALAHRCRFPDTLTPQDMRDAADTIEENELMVGALSLAKAVAGESHPPPLTYPTRRILMAIGSRDPITLAQVERLKAARPDLLHVPAPNGIAALASEKHCGASITLIQAMPSETEVSPMQVASALAASIAEYAHAGDTILLSGGATAEAYFDDQRLHVLGFAGEALPGLPVAEFNGTFYITKSGGFGSEDTLLRLAETITGGEA</sequence>
<evidence type="ECO:0000256" key="4">
    <source>
        <dbReference type="ARBA" id="ARBA00022777"/>
    </source>
</evidence>
<evidence type="ECO:0000256" key="1">
    <source>
        <dbReference type="ARBA" id="ARBA00005715"/>
    </source>
</evidence>
<evidence type="ECO:0000259" key="7">
    <source>
        <dbReference type="Pfam" id="PF07005"/>
    </source>
</evidence>
<keyword evidence="3" id="KW-0547">Nucleotide-binding</keyword>
<dbReference type="Gene3D" id="3.40.50.10840">
    <property type="entry name" value="Putative sugar-binding, N-terminal domain"/>
    <property type="match status" value="1"/>
</dbReference>
<proteinExistence type="inferred from homology"/>
<dbReference type="GO" id="GO:0016301">
    <property type="term" value="F:kinase activity"/>
    <property type="evidence" value="ECO:0007669"/>
    <property type="project" value="UniProtKB-KW"/>
</dbReference>
<dbReference type="AlphaFoldDB" id="A0AAE5RY82"/>
<protein>
    <submittedName>
        <fullName evidence="9">Hrp-dependent type III effector protein</fullName>
    </submittedName>
</protein>